<sequence>MALLTQVEAAGAHIAGHNSKGSTWNAVRDALSEHPSFQGYNCIVATLKRKFDKIVEEHKKVVDQCAVESRSGTDDDKVDPKVRLLDGIVEKMGCAASQKAEAAVVKTAKTEKQIQQGLLVKEASMSGARKRKKKKGAPAAADSDTIDVDDDSSEGSTKQDLEGAVQEFLTTNTISAEEKADLMTLRKEEVAIRKAEVEQRKLEAVQRHQQMMAMLAMVQARVPQA</sequence>
<dbReference type="AlphaFoldDB" id="A0A836CA42"/>
<feature type="region of interest" description="Disordered" evidence="1">
    <location>
        <begin position="125"/>
        <end position="160"/>
    </location>
</feature>
<organism evidence="2 3">
    <name type="scientific">Tribonema minus</name>
    <dbReference type="NCBI Taxonomy" id="303371"/>
    <lineage>
        <taxon>Eukaryota</taxon>
        <taxon>Sar</taxon>
        <taxon>Stramenopiles</taxon>
        <taxon>Ochrophyta</taxon>
        <taxon>PX clade</taxon>
        <taxon>Xanthophyceae</taxon>
        <taxon>Tribonematales</taxon>
        <taxon>Tribonemataceae</taxon>
        <taxon>Tribonema</taxon>
    </lineage>
</organism>
<comment type="caution">
    <text evidence="2">The sequence shown here is derived from an EMBL/GenBank/DDBJ whole genome shotgun (WGS) entry which is preliminary data.</text>
</comment>
<gene>
    <name evidence="2" type="ORF">JKP88DRAFT_225665</name>
</gene>
<name>A0A836CA42_9STRA</name>
<evidence type="ECO:0000313" key="3">
    <source>
        <dbReference type="Proteomes" id="UP000664859"/>
    </source>
</evidence>
<feature type="compositionally biased region" description="Acidic residues" evidence="1">
    <location>
        <begin position="144"/>
        <end position="153"/>
    </location>
</feature>
<evidence type="ECO:0000256" key="1">
    <source>
        <dbReference type="SAM" id="MobiDB-lite"/>
    </source>
</evidence>
<evidence type="ECO:0000313" key="2">
    <source>
        <dbReference type="EMBL" id="KAG5178209.1"/>
    </source>
</evidence>
<dbReference type="Proteomes" id="UP000664859">
    <property type="component" value="Unassembled WGS sequence"/>
</dbReference>
<dbReference type="EMBL" id="JAFCMP010000517">
    <property type="protein sequence ID" value="KAG5178209.1"/>
    <property type="molecule type" value="Genomic_DNA"/>
</dbReference>
<reference evidence="2" key="1">
    <citation type="submission" date="2021-02" db="EMBL/GenBank/DDBJ databases">
        <title>First Annotated Genome of the Yellow-green Alga Tribonema minus.</title>
        <authorList>
            <person name="Mahan K.M."/>
        </authorList>
    </citation>
    <scope>NUCLEOTIDE SEQUENCE</scope>
    <source>
        <strain evidence="2">UTEX B ZZ1240</strain>
    </source>
</reference>
<keyword evidence="3" id="KW-1185">Reference proteome</keyword>
<proteinExistence type="predicted"/>
<accession>A0A836CA42</accession>
<protein>
    <submittedName>
        <fullName evidence="2">Uncharacterized protein</fullName>
    </submittedName>
</protein>